<proteinExistence type="predicted"/>
<dbReference type="InterPro" id="IPR018060">
    <property type="entry name" value="HTH_AraC"/>
</dbReference>
<accession>A0A8J7GFN0</accession>
<dbReference type="SUPFAM" id="SSF46689">
    <property type="entry name" value="Homeodomain-like"/>
    <property type="match status" value="2"/>
</dbReference>
<dbReference type="RefSeq" id="WP_197002760.1">
    <property type="nucleotide sequence ID" value="NZ_BONS01000002.1"/>
</dbReference>
<keyword evidence="2" id="KW-0238">DNA-binding</keyword>
<dbReference type="InterPro" id="IPR002818">
    <property type="entry name" value="DJ-1/PfpI"/>
</dbReference>
<protein>
    <submittedName>
        <fullName evidence="5">AraC family transcriptional activator FtrA</fullName>
    </submittedName>
</protein>
<keyword evidence="6" id="KW-1185">Reference proteome</keyword>
<dbReference type="Gene3D" id="1.10.10.60">
    <property type="entry name" value="Homeodomain-like"/>
    <property type="match status" value="1"/>
</dbReference>
<dbReference type="EMBL" id="JADOUF010000001">
    <property type="protein sequence ID" value="MBG6135682.1"/>
    <property type="molecule type" value="Genomic_DNA"/>
</dbReference>
<feature type="domain" description="HTH araC/xylS-type" evidence="4">
    <location>
        <begin position="216"/>
        <end position="313"/>
    </location>
</feature>
<evidence type="ECO:0000256" key="2">
    <source>
        <dbReference type="ARBA" id="ARBA00023125"/>
    </source>
</evidence>
<evidence type="ECO:0000256" key="3">
    <source>
        <dbReference type="ARBA" id="ARBA00023163"/>
    </source>
</evidence>
<dbReference type="InterPro" id="IPR009057">
    <property type="entry name" value="Homeodomain-like_sf"/>
</dbReference>
<dbReference type="InterPro" id="IPR029062">
    <property type="entry name" value="Class_I_gatase-like"/>
</dbReference>
<organism evidence="5 6">
    <name type="scientific">Longispora fulva</name>
    <dbReference type="NCBI Taxonomy" id="619741"/>
    <lineage>
        <taxon>Bacteria</taxon>
        <taxon>Bacillati</taxon>
        <taxon>Actinomycetota</taxon>
        <taxon>Actinomycetes</taxon>
        <taxon>Micromonosporales</taxon>
        <taxon>Micromonosporaceae</taxon>
        <taxon>Longispora</taxon>
    </lineage>
</organism>
<dbReference type="PROSITE" id="PS00041">
    <property type="entry name" value="HTH_ARAC_FAMILY_1"/>
    <property type="match status" value="1"/>
</dbReference>
<dbReference type="GO" id="GO:0043565">
    <property type="term" value="F:sequence-specific DNA binding"/>
    <property type="evidence" value="ECO:0007669"/>
    <property type="project" value="InterPro"/>
</dbReference>
<reference evidence="5" key="1">
    <citation type="submission" date="2020-11" db="EMBL/GenBank/DDBJ databases">
        <title>Sequencing the genomes of 1000 actinobacteria strains.</title>
        <authorList>
            <person name="Klenk H.-P."/>
        </authorList>
    </citation>
    <scope>NUCLEOTIDE SEQUENCE</scope>
    <source>
        <strain evidence="5">DSM 45356</strain>
    </source>
</reference>
<dbReference type="InterPro" id="IPR052158">
    <property type="entry name" value="INH-QAR"/>
</dbReference>
<dbReference type="Pfam" id="PF01965">
    <property type="entry name" value="DJ-1_PfpI"/>
    <property type="match status" value="1"/>
</dbReference>
<dbReference type="Pfam" id="PF12833">
    <property type="entry name" value="HTH_18"/>
    <property type="match status" value="1"/>
</dbReference>
<dbReference type="Proteomes" id="UP000622552">
    <property type="component" value="Unassembled WGS sequence"/>
</dbReference>
<comment type="caution">
    <text evidence="5">The sequence shown here is derived from an EMBL/GenBank/DDBJ whole genome shotgun (WGS) entry which is preliminary data.</text>
</comment>
<gene>
    <name evidence="5" type="ORF">IW245_001876</name>
</gene>
<dbReference type="SMART" id="SM00342">
    <property type="entry name" value="HTH_ARAC"/>
    <property type="match status" value="1"/>
</dbReference>
<dbReference type="PROSITE" id="PS01124">
    <property type="entry name" value="HTH_ARAC_FAMILY_2"/>
    <property type="match status" value="1"/>
</dbReference>
<evidence type="ECO:0000313" key="6">
    <source>
        <dbReference type="Proteomes" id="UP000622552"/>
    </source>
</evidence>
<dbReference type="CDD" id="cd03137">
    <property type="entry name" value="GATase1_AraC_1"/>
    <property type="match status" value="1"/>
</dbReference>
<dbReference type="GO" id="GO:0003700">
    <property type="term" value="F:DNA-binding transcription factor activity"/>
    <property type="evidence" value="ECO:0007669"/>
    <property type="project" value="InterPro"/>
</dbReference>
<dbReference type="InterPro" id="IPR018062">
    <property type="entry name" value="HTH_AraC-typ_CS"/>
</dbReference>
<name>A0A8J7GFN0_9ACTN</name>
<keyword evidence="1" id="KW-0805">Transcription regulation</keyword>
<dbReference type="Gene3D" id="3.40.50.880">
    <property type="match status" value="1"/>
</dbReference>
<evidence type="ECO:0000313" key="5">
    <source>
        <dbReference type="EMBL" id="MBG6135682.1"/>
    </source>
</evidence>
<dbReference type="PANTHER" id="PTHR43130">
    <property type="entry name" value="ARAC-FAMILY TRANSCRIPTIONAL REGULATOR"/>
    <property type="match status" value="1"/>
</dbReference>
<dbReference type="SUPFAM" id="SSF52317">
    <property type="entry name" value="Class I glutamine amidotransferase-like"/>
    <property type="match status" value="1"/>
</dbReference>
<keyword evidence="3" id="KW-0804">Transcription</keyword>
<evidence type="ECO:0000259" key="4">
    <source>
        <dbReference type="PROSITE" id="PS01124"/>
    </source>
</evidence>
<evidence type="ECO:0000256" key="1">
    <source>
        <dbReference type="ARBA" id="ARBA00023015"/>
    </source>
</evidence>
<dbReference type="PANTHER" id="PTHR43130:SF3">
    <property type="entry name" value="HTH-TYPE TRANSCRIPTIONAL REGULATOR RV1931C"/>
    <property type="match status" value="1"/>
</dbReference>
<dbReference type="AlphaFoldDB" id="A0A8J7GFN0"/>
<sequence length="316" mass="34138">MAHHVVCVTFDGIAPFELGIVAEVFALPRPELDVDWWYTFTLCAAVPGPLRATGGFDVLVREGLGAVGRADTVIVPSVPDVHGDIPPEVVHVLQAAHGRGARVMSICTGAFALAAAGLLDGREATTHWRHAALLQQRYPAVRVNPGVLYVDDADVLTSAGTAAGIDLCLHVIRGDHGAEIAGRVARRMVVAAHREGGQAQFAEHPVASAPPDDPVATAMSYAADHLDQRLSLHRLAEITHLSVRQFERRFTRAVGASPGRWVTEQRIRASQRLLERPDIPIDAVAQRVGLTPAGFRFHFRAVVGVSPSDYRRQFHS</sequence>